<organism evidence="2 3">
    <name type="scientific">Cardiobacterium hominis</name>
    <dbReference type="NCBI Taxonomy" id="2718"/>
    <lineage>
        <taxon>Bacteria</taxon>
        <taxon>Pseudomonadati</taxon>
        <taxon>Pseudomonadota</taxon>
        <taxon>Gammaproteobacteria</taxon>
        <taxon>Cardiobacteriales</taxon>
        <taxon>Cardiobacteriaceae</taxon>
        <taxon>Cardiobacterium</taxon>
    </lineage>
</organism>
<dbReference type="Proteomes" id="UP000190837">
    <property type="component" value="Unassembled WGS sequence"/>
</dbReference>
<name>A0A1C3H5S6_9GAMM</name>
<gene>
    <name evidence="2" type="ORF">CHUV0807_1845</name>
</gene>
<accession>A0A1C3H5S6</accession>
<reference evidence="3" key="1">
    <citation type="submission" date="2016-04" db="EMBL/GenBank/DDBJ databases">
        <authorList>
            <person name="Tagini F."/>
        </authorList>
    </citation>
    <scope>NUCLEOTIDE SEQUENCE [LARGE SCALE GENOMIC DNA]</scope>
    <source>
        <strain evidence="3">CHUV0807</strain>
    </source>
</reference>
<evidence type="ECO:0000313" key="3">
    <source>
        <dbReference type="Proteomes" id="UP000190837"/>
    </source>
</evidence>
<dbReference type="EMBL" id="FKLO01000063">
    <property type="protein sequence ID" value="SAM67778.1"/>
    <property type="molecule type" value="Genomic_DNA"/>
</dbReference>
<protein>
    <submittedName>
        <fullName evidence="2">Homolog of fucose/glucose/galactose permeases</fullName>
    </submittedName>
</protein>
<dbReference type="Gene3D" id="1.20.1250.20">
    <property type="entry name" value="MFS general substrate transporter like domains"/>
    <property type="match status" value="1"/>
</dbReference>
<dbReference type="InterPro" id="IPR036259">
    <property type="entry name" value="MFS_trans_sf"/>
</dbReference>
<sequence>MSIIGGAVIPVIQGFVSDHTGSMQTAFIVSLLCFVAVLIYFISARRWELKK</sequence>
<keyword evidence="1" id="KW-1133">Transmembrane helix</keyword>
<dbReference type="SUPFAM" id="SSF103473">
    <property type="entry name" value="MFS general substrate transporter"/>
    <property type="match status" value="1"/>
</dbReference>
<keyword evidence="1" id="KW-0812">Transmembrane</keyword>
<proteinExistence type="predicted"/>
<keyword evidence="1" id="KW-0472">Membrane</keyword>
<dbReference type="AlphaFoldDB" id="A0A1C3H5S6"/>
<evidence type="ECO:0000256" key="1">
    <source>
        <dbReference type="SAM" id="Phobius"/>
    </source>
</evidence>
<evidence type="ECO:0000313" key="2">
    <source>
        <dbReference type="EMBL" id="SAM67778.1"/>
    </source>
</evidence>
<feature type="transmembrane region" description="Helical" evidence="1">
    <location>
        <begin position="23"/>
        <end position="42"/>
    </location>
</feature>